<dbReference type="NCBIfam" id="TIGR01133">
    <property type="entry name" value="murG"/>
    <property type="match status" value="1"/>
</dbReference>
<evidence type="ECO:0000313" key="14">
    <source>
        <dbReference type="Proteomes" id="UP001218362"/>
    </source>
</evidence>
<dbReference type="InterPro" id="IPR004276">
    <property type="entry name" value="GlycoTrans_28_N"/>
</dbReference>
<keyword evidence="8 10" id="KW-0131">Cell cycle</keyword>
<evidence type="ECO:0000256" key="8">
    <source>
        <dbReference type="ARBA" id="ARBA00023306"/>
    </source>
</evidence>
<organism evidence="13 14">
    <name type="scientific">Candidatus Andeanibacterium colombiense</name>
    <dbReference type="NCBI Taxonomy" id="3121345"/>
    <lineage>
        <taxon>Bacteria</taxon>
        <taxon>Pseudomonadati</taxon>
        <taxon>Pseudomonadota</taxon>
        <taxon>Alphaproteobacteria</taxon>
        <taxon>Sphingomonadales</taxon>
        <taxon>Sphingomonadaceae</taxon>
        <taxon>Candidatus Andeanibacterium</taxon>
    </lineage>
</organism>
<comment type="pathway">
    <text evidence="10">Cell wall biogenesis; peptidoglycan biosynthesis.</text>
</comment>
<dbReference type="CDD" id="cd03785">
    <property type="entry name" value="GT28_MurG"/>
    <property type="match status" value="1"/>
</dbReference>
<evidence type="ECO:0000256" key="3">
    <source>
        <dbReference type="ARBA" id="ARBA00022676"/>
    </source>
</evidence>
<sequence>MSGVTRHYVLAAGGTGGHLIPAFALAGELHRRGHHVELITDARGAAIPGKPEYLTAHVLPAGRFGKNPLKWPGGIKAVLEGRRMALRLFESFEPSAVIGFGGYPALPALLAATSAKIPSVLHEQNAVLGRVNRLLAGRVDAIATAYPEVERLKDSLLDKVHLVGNPVRAEVLVLRDEPYPPFTEDGLLRVLVTGGSQGARVLSEVVPDGLAMLQPALRSRLQVTQQCRAEDLDAVRDRYANHGIPAELGTYFEDMETRLADAHLFIGRAGASTIAELTAVGRPAILVPLPIATDDHQAANVREMVKAGGARSIRQPAFTAKELAKQIQAMAQHPETLANAAHAAWNCGRPNAARDLADLVESFGAAPLMDVIRVNAGEPIVSGDTALARDVAA</sequence>
<dbReference type="KEGG" id="acob:P0Y56_06970"/>
<dbReference type="Pfam" id="PF04101">
    <property type="entry name" value="Glyco_tran_28_C"/>
    <property type="match status" value="1"/>
</dbReference>
<comment type="function">
    <text evidence="10">Cell wall formation. Catalyzes the transfer of a GlcNAc subunit on undecaprenyl-pyrophosphoryl-MurNAc-pentapeptide (lipid intermediate I) to form undecaprenyl-pyrophosphoryl-MurNAc-(pentapeptide)GlcNAc (lipid intermediate II).</text>
</comment>
<evidence type="ECO:0000256" key="6">
    <source>
        <dbReference type="ARBA" id="ARBA00022984"/>
    </source>
</evidence>
<feature type="binding site" evidence="10">
    <location>
        <begin position="15"/>
        <end position="17"/>
    </location>
    <ligand>
        <name>UDP-N-acetyl-alpha-D-glucosamine</name>
        <dbReference type="ChEBI" id="CHEBI:57705"/>
    </ligand>
</feature>
<comment type="catalytic activity">
    <reaction evidence="10">
        <text>di-trans,octa-cis-undecaprenyl diphospho-N-acetyl-alpha-D-muramoyl-L-alanyl-D-glutamyl-meso-2,6-diaminopimeloyl-D-alanyl-D-alanine + UDP-N-acetyl-alpha-D-glucosamine = di-trans,octa-cis-undecaprenyl diphospho-[N-acetyl-alpha-D-glucosaminyl-(1-&gt;4)]-N-acetyl-alpha-D-muramoyl-L-alanyl-D-glutamyl-meso-2,6-diaminopimeloyl-D-alanyl-D-alanine + UDP + H(+)</text>
        <dbReference type="Rhea" id="RHEA:31227"/>
        <dbReference type="ChEBI" id="CHEBI:15378"/>
        <dbReference type="ChEBI" id="CHEBI:57705"/>
        <dbReference type="ChEBI" id="CHEBI:58223"/>
        <dbReference type="ChEBI" id="CHEBI:61387"/>
        <dbReference type="ChEBI" id="CHEBI:61388"/>
        <dbReference type="EC" id="2.4.1.227"/>
    </reaction>
</comment>
<dbReference type="GO" id="GO:0008360">
    <property type="term" value="P:regulation of cell shape"/>
    <property type="evidence" value="ECO:0007669"/>
    <property type="project" value="UniProtKB-KW"/>
</dbReference>
<dbReference type="SUPFAM" id="SSF53756">
    <property type="entry name" value="UDP-Glycosyltransferase/glycogen phosphorylase"/>
    <property type="match status" value="1"/>
</dbReference>
<dbReference type="GO" id="GO:0005975">
    <property type="term" value="P:carbohydrate metabolic process"/>
    <property type="evidence" value="ECO:0007669"/>
    <property type="project" value="InterPro"/>
</dbReference>
<evidence type="ECO:0000256" key="2">
    <source>
        <dbReference type="ARBA" id="ARBA00022618"/>
    </source>
</evidence>
<evidence type="ECO:0000256" key="9">
    <source>
        <dbReference type="ARBA" id="ARBA00023316"/>
    </source>
</evidence>
<evidence type="ECO:0000256" key="5">
    <source>
        <dbReference type="ARBA" id="ARBA00022960"/>
    </source>
</evidence>
<keyword evidence="3 10" id="KW-0328">Glycosyltransferase</keyword>
<dbReference type="PANTHER" id="PTHR21015">
    <property type="entry name" value="UDP-N-ACETYLGLUCOSAMINE--N-ACETYLMURAMYL-(PENTAPEPTIDE) PYROPHOSPHORYL-UNDECAPRENOL N-ACETYLGLUCOSAMINE TRANSFERASE 1"/>
    <property type="match status" value="1"/>
</dbReference>
<keyword evidence="5 10" id="KW-0133">Cell shape</keyword>
<gene>
    <name evidence="10 13" type="primary">murG</name>
    <name evidence="13" type="ORF">P0Y56_06970</name>
</gene>
<evidence type="ECO:0000256" key="10">
    <source>
        <dbReference type="HAMAP-Rule" id="MF_00033"/>
    </source>
</evidence>
<dbReference type="HAMAP" id="MF_00033">
    <property type="entry name" value="MurG"/>
    <property type="match status" value="1"/>
</dbReference>
<keyword evidence="1 10" id="KW-1003">Cell membrane</keyword>
<feature type="domain" description="Glycosyl transferase family 28 C-terminal" evidence="12">
    <location>
        <begin position="190"/>
        <end position="353"/>
    </location>
</feature>
<keyword evidence="9 10" id="KW-0961">Cell wall biogenesis/degradation</keyword>
<dbReference type="GO" id="GO:0071555">
    <property type="term" value="P:cell wall organization"/>
    <property type="evidence" value="ECO:0007669"/>
    <property type="project" value="UniProtKB-KW"/>
</dbReference>
<dbReference type="Proteomes" id="UP001218362">
    <property type="component" value="Chromosome"/>
</dbReference>
<evidence type="ECO:0000256" key="4">
    <source>
        <dbReference type="ARBA" id="ARBA00022679"/>
    </source>
</evidence>
<feature type="binding site" evidence="10">
    <location>
        <position position="125"/>
    </location>
    <ligand>
        <name>UDP-N-acetyl-alpha-D-glucosamine</name>
        <dbReference type="ChEBI" id="CHEBI:57705"/>
    </ligand>
</feature>
<dbReference type="GO" id="GO:0051301">
    <property type="term" value="P:cell division"/>
    <property type="evidence" value="ECO:0007669"/>
    <property type="project" value="UniProtKB-KW"/>
</dbReference>
<feature type="binding site" evidence="10">
    <location>
        <position position="297"/>
    </location>
    <ligand>
        <name>UDP-N-acetyl-alpha-D-glucosamine</name>
        <dbReference type="ChEBI" id="CHEBI:57705"/>
    </ligand>
</feature>
<keyword evidence="6 10" id="KW-0573">Peptidoglycan synthesis</keyword>
<dbReference type="InterPro" id="IPR007235">
    <property type="entry name" value="Glyco_trans_28_C"/>
</dbReference>
<comment type="caution">
    <text evidence="10">Lacks conserved residue(s) required for the propagation of feature annotation.</text>
</comment>
<feature type="domain" description="Glycosyltransferase family 28 N-terminal" evidence="11">
    <location>
        <begin position="9"/>
        <end position="143"/>
    </location>
</feature>
<dbReference type="Pfam" id="PF03033">
    <property type="entry name" value="Glyco_transf_28"/>
    <property type="match status" value="1"/>
</dbReference>
<evidence type="ECO:0000256" key="1">
    <source>
        <dbReference type="ARBA" id="ARBA00022475"/>
    </source>
</evidence>
<evidence type="ECO:0000256" key="7">
    <source>
        <dbReference type="ARBA" id="ARBA00023136"/>
    </source>
</evidence>
<dbReference type="InterPro" id="IPR006009">
    <property type="entry name" value="GlcNAc_MurG"/>
</dbReference>
<comment type="similarity">
    <text evidence="10">Belongs to the glycosyltransferase 28 family. MurG subfamily.</text>
</comment>
<evidence type="ECO:0000259" key="11">
    <source>
        <dbReference type="Pfam" id="PF03033"/>
    </source>
</evidence>
<keyword evidence="7 10" id="KW-0472">Membrane</keyword>
<feature type="binding site" evidence="10">
    <location>
        <position position="168"/>
    </location>
    <ligand>
        <name>UDP-N-acetyl-alpha-D-glucosamine</name>
        <dbReference type="ChEBI" id="CHEBI:57705"/>
    </ligand>
</feature>
<keyword evidence="2 10" id="KW-0132">Cell division</keyword>
<dbReference type="GO" id="GO:0050511">
    <property type="term" value="F:undecaprenyldiphospho-muramoylpentapeptide beta-N-acetylglucosaminyltransferase activity"/>
    <property type="evidence" value="ECO:0007669"/>
    <property type="project" value="UniProtKB-UniRule"/>
</dbReference>
<evidence type="ECO:0000313" key="13">
    <source>
        <dbReference type="EMBL" id="WEK48029.1"/>
    </source>
</evidence>
<keyword evidence="4 10" id="KW-0808">Transferase</keyword>
<evidence type="ECO:0000259" key="12">
    <source>
        <dbReference type="Pfam" id="PF04101"/>
    </source>
</evidence>
<dbReference type="AlphaFoldDB" id="A0AAJ5X8K3"/>
<proteinExistence type="inferred from homology"/>
<dbReference type="EMBL" id="CP119316">
    <property type="protein sequence ID" value="WEK48029.1"/>
    <property type="molecule type" value="Genomic_DNA"/>
</dbReference>
<dbReference type="Gene3D" id="3.40.50.2000">
    <property type="entry name" value="Glycogen Phosphorylase B"/>
    <property type="match status" value="2"/>
</dbReference>
<name>A0AAJ5X8K3_9SPHN</name>
<dbReference type="EC" id="2.4.1.227" evidence="10"/>
<accession>A0AAJ5X8K3</accession>
<reference evidence="13" key="1">
    <citation type="submission" date="2023-03" db="EMBL/GenBank/DDBJ databases">
        <title>Andean soil-derived lignocellulolytic bacterial consortium as a source of novel taxa and putative plastic-active enzymes.</title>
        <authorList>
            <person name="Diaz-Garcia L."/>
            <person name="Chuvochina M."/>
            <person name="Feuerriegel G."/>
            <person name="Bunk B."/>
            <person name="Sproer C."/>
            <person name="Streit W.R."/>
            <person name="Rodriguez L.M."/>
            <person name="Overmann J."/>
            <person name="Jimenez D.J."/>
        </authorList>
    </citation>
    <scope>NUCLEOTIDE SEQUENCE</scope>
    <source>
        <strain evidence="13">MAG 26</strain>
    </source>
</reference>
<dbReference type="GO" id="GO:0009252">
    <property type="term" value="P:peptidoglycan biosynthetic process"/>
    <property type="evidence" value="ECO:0007669"/>
    <property type="project" value="UniProtKB-UniRule"/>
</dbReference>
<dbReference type="GO" id="GO:0005886">
    <property type="term" value="C:plasma membrane"/>
    <property type="evidence" value="ECO:0007669"/>
    <property type="project" value="UniProtKB-SubCell"/>
</dbReference>
<comment type="subcellular location">
    <subcellularLocation>
        <location evidence="10">Cell membrane</location>
        <topology evidence="10">Peripheral membrane protein</topology>
        <orientation evidence="10">Cytoplasmic side</orientation>
    </subcellularLocation>
</comment>
<protein>
    <recommendedName>
        <fullName evidence="10">UDP-N-acetylglucosamine--N-acetylmuramyl-(pentapeptide) pyrophosphoryl-undecaprenol N-acetylglucosamine transferase</fullName>
        <ecNumber evidence="10">2.4.1.227</ecNumber>
    </recommendedName>
    <alternativeName>
        <fullName evidence="10">Undecaprenyl-PP-MurNAc-pentapeptide-UDPGlcNAc GlcNAc transferase</fullName>
    </alternativeName>
</protein>
<feature type="binding site" evidence="10">
    <location>
        <position position="196"/>
    </location>
    <ligand>
        <name>UDP-N-acetyl-alpha-D-glucosamine</name>
        <dbReference type="ChEBI" id="CHEBI:57705"/>
    </ligand>
</feature>
<dbReference type="PANTHER" id="PTHR21015:SF22">
    <property type="entry name" value="GLYCOSYLTRANSFERASE"/>
    <property type="match status" value="1"/>
</dbReference>